<dbReference type="InterPro" id="IPR004332">
    <property type="entry name" value="Transposase_MuDR"/>
</dbReference>
<feature type="compositionally biased region" description="Acidic residues" evidence="8">
    <location>
        <begin position="839"/>
        <end position="851"/>
    </location>
</feature>
<evidence type="ECO:0000256" key="8">
    <source>
        <dbReference type="SAM" id="MobiDB-lite"/>
    </source>
</evidence>
<dbReference type="InterPro" id="IPR018289">
    <property type="entry name" value="MULE_transposase_dom"/>
</dbReference>
<keyword evidence="1" id="KW-0815">Transposition</keyword>
<feature type="region of interest" description="Disordered" evidence="8">
    <location>
        <begin position="1"/>
        <end position="26"/>
    </location>
</feature>
<organism evidence="10 11">
    <name type="scientific">Lactuca sativa</name>
    <name type="common">Garden lettuce</name>
    <dbReference type="NCBI Taxonomy" id="4236"/>
    <lineage>
        <taxon>Eukaryota</taxon>
        <taxon>Viridiplantae</taxon>
        <taxon>Streptophyta</taxon>
        <taxon>Embryophyta</taxon>
        <taxon>Tracheophyta</taxon>
        <taxon>Spermatophyta</taxon>
        <taxon>Magnoliopsida</taxon>
        <taxon>eudicotyledons</taxon>
        <taxon>Gunneridae</taxon>
        <taxon>Pentapetalae</taxon>
        <taxon>asterids</taxon>
        <taxon>campanulids</taxon>
        <taxon>Asterales</taxon>
        <taxon>Asteraceae</taxon>
        <taxon>Cichorioideae</taxon>
        <taxon>Cichorieae</taxon>
        <taxon>Lactucinae</taxon>
        <taxon>Lactuca</taxon>
    </lineage>
</organism>
<evidence type="ECO:0000256" key="5">
    <source>
        <dbReference type="ARBA" id="ARBA00023125"/>
    </source>
</evidence>
<feature type="domain" description="SWIM-type" evidence="9">
    <location>
        <begin position="525"/>
        <end position="557"/>
    </location>
</feature>
<keyword evidence="11" id="KW-1185">Reference proteome</keyword>
<dbReference type="AlphaFoldDB" id="A0A9R1WQ45"/>
<evidence type="ECO:0000313" key="10">
    <source>
        <dbReference type="EMBL" id="KAJ0185224.1"/>
    </source>
</evidence>
<dbReference type="EMBL" id="NBSK02000009">
    <property type="protein sequence ID" value="KAJ0185224.1"/>
    <property type="molecule type" value="Genomic_DNA"/>
</dbReference>
<evidence type="ECO:0000259" key="9">
    <source>
        <dbReference type="PROSITE" id="PS50966"/>
    </source>
</evidence>
<dbReference type="PROSITE" id="PS01007">
    <property type="entry name" value="TRANSPOSASE_MUTATOR"/>
    <property type="match status" value="1"/>
</dbReference>
<keyword evidence="4" id="KW-0862">Zinc</keyword>
<evidence type="ECO:0000256" key="2">
    <source>
        <dbReference type="ARBA" id="ARBA00022723"/>
    </source>
</evidence>
<evidence type="ECO:0000313" key="11">
    <source>
        <dbReference type="Proteomes" id="UP000235145"/>
    </source>
</evidence>
<dbReference type="PROSITE" id="PS50966">
    <property type="entry name" value="ZF_SWIM"/>
    <property type="match status" value="1"/>
</dbReference>
<reference evidence="10 11" key="1">
    <citation type="journal article" date="2017" name="Nat. Commun.">
        <title>Genome assembly with in vitro proximity ligation data and whole-genome triplication in lettuce.</title>
        <authorList>
            <person name="Reyes-Chin-Wo S."/>
            <person name="Wang Z."/>
            <person name="Yang X."/>
            <person name="Kozik A."/>
            <person name="Arikit S."/>
            <person name="Song C."/>
            <person name="Xia L."/>
            <person name="Froenicke L."/>
            <person name="Lavelle D.O."/>
            <person name="Truco M.J."/>
            <person name="Xia R."/>
            <person name="Zhu S."/>
            <person name="Xu C."/>
            <person name="Xu H."/>
            <person name="Xu X."/>
            <person name="Cox K."/>
            <person name="Korf I."/>
            <person name="Meyers B.C."/>
            <person name="Michelmore R.W."/>
        </authorList>
    </citation>
    <scope>NUCLEOTIDE SEQUENCE [LARGE SCALE GENOMIC DNA]</scope>
    <source>
        <strain evidence="11">cv. Salinas</strain>
        <tissue evidence="10">Seedlings</tissue>
    </source>
</reference>
<feature type="region of interest" description="Disordered" evidence="8">
    <location>
        <begin position="648"/>
        <end position="763"/>
    </location>
</feature>
<feature type="region of interest" description="Disordered" evidence="8">
    <location>
        <begin position="839"/>
        <end position="858"/>
    </location>
</feature>
<dbReference type="InterPro" id="IPR006564">
    <property type="entry name" value="Znf_PMZ"/>
</dbReference>
<feature type="compositionally biased region" description="Gly residues" evidence="8">
    <location>
        <begin position="685"/>
        <end position="713"/>
    </location>
</feature>
<protein>
    <recommendedName>
        <fullName evidence="9">SWIM-type domain-containing protein</fullName>
    </recommendedName>
</protein>
<dbReference type="Pfam" id="PF10551">
    <property type="entry name" value="MULE"/>
    <property type="match status" value="1"/>
</dbReference>
<keyword evidence="3 7" id="KW-0863">Zinc-finger</keyword>
<evidence type="ECO:0000256" key="6">
    <source>
        <dbReference type="ARBA" id="ARBA00023172"/>
    </source>
</evidence>
<sequence length="895" mass="101360">MVVESEEVRHESSEEYENDEEVLDTEHIDVEMEEDDFKTQGKERCKDAFLNFSSDYEDNEVDEDNDLVDEDEEGFGSEEEIDDTAGANDLDLGDAVGAGFPIHDPSVKWNKMKPLLGERYESPHQLQQCLTSYAIKSGYNIKFAKCDTVRLTAKCGSKMKSQPCPFRVHASWMTQERSFHIKTLVDEHKCVRNFNISNLLSPRWLARHFLKELIMKPNLKCKEMQSIIRTKLHCGVSWSKAYKTRCREMTIIDGKLTEHYARVWDYCHELLRSNPSSTVQVGYRGVIGLDGSFLKGTSKGELLTAIGRDANNQVYPIAWAVVDIENKANWKWFLELLTEDLNLLDGGGFTVISDQHKGLLEATKEVLPNVEHRQCARHIYANFRKTYSGVEFKNMFWAASLSTVENPHTWCRAFFRTDVACEAVENGIAECFNAIILDARKKPLLAMFEEIRLYMMDRFYHMLQKAEKWESVVCPAAIKNEQVWRGFEVCLSIFIVPCYHYSNFIVMISFSNAIVGIGINGLEGYVVNLQSRVCSCRLWDISRIPCVHAQCAILFTRQDPVHFISEWFNVDRFKAIYANNILPVNGRNLWPRTSYIKPLPPLARRIPGRPTLKRKRHATEFQDKYSQNKMKVTGIGRTVQCKNCLQRGHNKASCKNPKVTPEPKPKKKMGRPRLDPDISHWTRGGLRGGVRGSRGGARGSRGGRGGNRGGVVGNTGDVVANRGGRGSKRGGRGSKKGGRDSKTSVGIEGGGVAEVEGGGVENENDTIPEKYLVHLWKAMQDLKLSGYSTEEIKKSLSLKDSHMKQLNDYNDTIEQVLPMSMEYPPQTETQDGAEEIIPETQPESEEEEEGINDTHELPVHLRIVKRRRPSERIVKTKLKKMGCVGTSSNSALELD</sequence>
<accession>A0A9R1WQ45</accession>
<evidence type="ECO:0000256" key="3">
    <source>
        <dbReference type="ARBA" id="ARBA00022771"/>
    </source>
</evidence>
<dbReference type="InterPro" id="IPR007527">
    <property type="entry name" value="Znf_SWIM"/>
</dbReference>
<comment type="caution">
    <text evidence="10">The sequence shown here is derived from an EMBL/GenBank/DDBJ whole genome shotgun (WGS) entry which is preliminary data.</text>
</comment>
<feature type="compositionally biased region" description="Basic residues" evidence="8">
    <location>
        <begin position="725"/>
        <end position="736"/>
    </location>
</feature>
<proteinExistence type="predicted"/>
<keyword evidence="6" id="KW-0233">DNA recombination</keyword>
<feature type="compositionally biased region" description="Gly residues" evidence="8">
    <location>
        <begin position="747"/>
        <end position="760"/>
    </location>
</feature>
<dbReference type="GO" id="GO:0003677">
    <property type="term" value="F:DNA binding"/>
    <property type="evidence" value="ECO:0007669"/>
    <property type="project" value="UniProtKB-KW"/>
</dbReference>
<evidence type="ECO:0000256" key="7">
    <source>
        <dbReference type="PROSITE-ProRule" id="PRU00325"/>
    </source>
</evidence>
<feature type="compositionally biased region" description="Basic and acidic residues" evidence="8">
    <location>
        <begin position="1"/>
        <end position="13"/>
    </location>
</feature>
<dbReference type="GO" id="GO:0008270">
    <property type="term" value="F:zinc ion binding"/>
    <property type="evidence" value="ECO:0007669"/>
    <property type="project" value="UniProtKB-KW"/>
</dbReference>
<dbReference type="InterPro" id="IPR001207">
    <property type="entry name" value="Transposase_mutator"/>
</dbReference>
<dbReference type="Proteomes" id="UP000235145">
    <property type="component" value="Unassembled WGS sequence"/>
</dbReference>
<evidence type="ECO:0000256" key="1">
    <source>
        <dbReference type="ARBA" id="ARBA00022578"/>
    </source>
</evidence>
<dbReference type="GO" id="GO:0004803">
    <property type="term" value="F:transposase activity"/>
    <property type="evidence" value="ECO:0007669"/>
    <property type="project" value="InterPro"/>
</dbReference>
<evidence type="ECO:0000256" key="4">
    <source>
        <dbReference type="ARBA" id="ARBA00022833"/>
    </source>
</evidence>
<dbReference type="GO" id="GO:0006313">
    <property type="term" value="P:DNA transposition"/>
    <property type="evidence" value="ECO:0007669"/>
    <property type="project" value="InterPro"/>
</dbReference>
<dbReference type="PANTHER" id="PTHR31973">
    <property type="entry name" value="POLYPROTEIN, PUTATIVE-RELATED"/>
    <property type="match status" value="1"/>
</dbReference>
<keyword evidence="5" id="KW-0238">DNA-binding</keyword>
<feature type="compositionally biased region" description="Acidic residues" evidence="8">
    <location>
        <begin position="14"/>
        <end position="23"/>
    </location>
</feature>
<gene>
    <name evidence="10" type="ORF">LSAT_V11C900460030</name>
</gene>
<dbReference type="PANTHER" id="PTHR31973:SF187">
    <property type="entry name" value="MUTATOR TRANSPOSASE MUDRA PROTEIN"/>
    <property type="match status" value="1"/>
</dbReference>
<dbReference type="Pfam" id="PF04434">
    <property type="entry name" value="SWIM"/>
    <property type="match status" value="1"/>
</dbReference>
<dbReference type="Pfam" id="PF03108">
    <property type="entry name" value="DBD_Tnp_Mut"/>
    <property type="match status" value="1"/>
</dbReference>
<name>A0A9R1WQ45_LACSA</name>
<dbReference type="SMART" id="SM00575">
    <property type="entry name" value="ZnF_PMZ"/>
    <property type="match status" value="1"/>
</dbReference>
<keyword evidence="2" id="KW-0479">Metal-binding</keyword>